<dbReference type="OrthoDB" id="15189at2759"/>
<organism evidence="7 8">
    <name type="scientific">Paxillus rubicundulus Ve08.2h10</name>
    <dbReference type="NCBI Taxonomy" id="930991"/>
    <lineage>
        <taxon>Eukaryota</taxon>
        <taxon>Fungi</taxon>
        <taxon>Dikarya</taxon>
        <taxon>Basidiomycota</taxon>
        <taxon>Agaricomycotina</taxon>
        <taxon>Agaricomycetes</taxon>
        <taxon>Agaricomycetidae</taxon>
        <taxon>Boletales</taxon>
        <taxon>Paxilineae</taxon>
        <taxon>Paxillaceae</taxon>
        <taxon>Paxillus</taxon>
    </lineage>
</organism>
<feature type="transmembrane region" description="Helical" evidence="4">
    <location>
        <begin position="436"/>
        <end position="454"/>
    </location>
</feature>
<keyword evidence="2 3" id="KW-0064">Aspartyl protease</keyword>
<evidence type="ECO:0000313" key="7">
    <source>
        <dbReference type="EMBL" id="KIK92953.1"/>
    </source>
</evidence>
<dbReference type="InterPro" id="IPR001461">
    <property type="entry name" value="Aspartic_peptidase_A1"/>
</dbReference>
<gene>
    <name evidence="7" type="ORF">PAXRUDRAFT_790586</name>
</gene>
<dbReference type="InterPro" id="IPR001969">
    <property type="entry name" value="Aspartic_peptidase_AS"/>
</dbReference>
<evidence type="ECO:0000256" key="2">
    <source>
        <dbReference type="ARBA" id="ARBA00022750"/>
    </source>
</evidence>
<keyword evidence="3" id="KW-0378">Hydrolase</keyword>
<dbReference type="InterPro" id="IPR033121">
    <property type="entry name" value="PEPTIDASE_A1"/>
</dbReference>
<keyword evidence="8" id="KW-1185">Reference proteome</keyword>
<evidence type="ECO:0000313" key="8">
    <source>
        <dbReference type="Proteomes" id="UP000054538"/>
    </source>
</evidence>
<dbReference type="STRING" id="930991.A0A0D0DMS3"/>
<dbReference type="PROSITE" id="PS00141">
    <property type="entry name" value="ASP_PROTEASE"/>
    <property type="match status" value="1"/>
</dbReference>
<accession>A0A0D0DMS3</accession>
<evidence type="ECO:0000256" key="1">
    <source>
        <dbReference type="ARBA" id="ARBA00007447"/>
    </source>
</evidence>
<evidence type="ECO:0000256" key="4">
    <source>
        <dbReference type="SAM" id="Phobius"/>
    </source>
</evidence>
<dbReference type="CDD" id="cd05471">
    <property type="entry name" value="pepsin_like"/>
    <property type="match status" value="1"/>
</dbReference>
<name>A0A0D0DMS3_9AGAM</name>
<feature type="domain" description="Peptidase A1" evidence="6">
    <location>
        <begin position="57"/>
        <end position="384"/>
    </location>
</feature>
<comment type="similarity">
    <text evidence="1 3">Belongs to the peptidase A1 family.</text>
</comment>
<dbReference type="InterPro" id="IPR034164">
    <property type="entry name" value="Pepsin-like_dom"/>
</dbReference>
<dbReference type="EMBL" id="KN825226">
    <property type="protein sequence ID" value="KIK92953.1"/>
    <property type="molecule type" value="Genomic_DNA"/>
</dbReference>
<dbReference type="PRINTS" id="PR00792">
    <property type="entry name" value="PEPSIN"/>
</dbReference>
<proteinExistence type="inferred from homology"/>
<evidence type="ECO:0000259" key="6">
    <source>
        <dbReference type="PROSITE" id="PS51767"/>
    </source>
</evidence>
<reference evidence="7 8" key="1">
    <citation type="submission" date="2014-04" db="EMBL/GenBank/DDBJ databases">
        <authorList>
            <consortium name="DOE Joint Genome Institute"/>
            <person name="Kuo A."/>
            <person name="Kohler A."/>
            <person name="Jargeat P."/>
            <person name="Nagy L.G."/>
            <person name="Floudas D."/>
            <person name="Copeland A."/>
            <person name="Barry K.W."/>
            <person name="Cichocki N."/>
            <person name="Veneault-Fourrey C."/>
            <person name="LaButti K."/>
            <person name="Lindquist E.A."/>
            <person name="Lipzen A."/>
            <person name="Lundell T."/>
            <person name="Morin E."/>
            <person name="Murat C."/>
            <person name="Sun H."/>
            <person name="Tunlid A."/>
            <person name="Henrissat B."/>
            <person name="Grigoriev I.V."/>
            <person name="Hibbett D.S."/>
            <person name="Martin F."/>
            <person name="Nordberg H.P."/>
            <person name="Cantor M.N."/>
            <person name="Hua S.X."/>
        </authorList>
    </citation>
    <scope>NUCLEOTIDE SEQUENCE [LARGE SCALE GENOMIC DNA]</scope>
    <source>
        <strain evidence="7 8">Ve08.2h10</strain>
    </source>
</reference>
<keyword evidence="4" id="KW-0812">Transmembrane</keyword>
<evidence type="ECO:0000256" key="3">
    <source>
        <dbReference type="RuleBase" id="RU000454"/>
    </source>
</evidence>
<keyword evidence="4" id="KW-0472">Membrane</keyword>
<dbReference type="GO" id="GO:0004190">
    <property type="term" value="F:aspartic-type endopeptidase activity"/>
    <property type="evidence" value="ECO:0007669"/>
    <property type="project" value="UniProtKB-KW"/>
</dbReference>
<feature type="signal peptide" evidence="5">
    <location>
        <begin position="1"/>
        <end position="20"/>
    </location>
</feature>
<protein>
    <submittedName>
        <fullName evidence="7">Unplaced genomic scaffold scaffold_404, whole genome shotgun sequence</fullName>
    </submittedName>
</protein>
<keyword evidence="3" id="KW-0645">Protease</keyword>
<dbReference type="Gene3D" id="2.40.70.10">
    <property type="entry name" value="Acid Proteases"/>
    <property type="match status" value="2"/>
</dbReference>
<dbReference type="InParanoid" id="A0A0D0DMS3"/>
<reference evidence="8" key="2">
    <citation type="submission" date="2015-01" db="EMBL/GenBank/DDBJ databases">
        <title>Evolutionary Origins and Diversification of the Mycorrhizal Mutualists.</title>
        <authorList>
            <consortium name="DOE Joint Genome Institute"/>
            <consortium name="Mycorrhizal Genomics Consortium"/>
            <person name="Kohler A."/>
            <person name="Kuo A."/>
            <person name="Nagy L.G."/>
            <person name="Floudas D."/>
            <person name="Copeland A."/>
            <person name="Barry K.W."/>
            <person name="Cichocki N."/>
            <person name="Veneault-Fourrey C."/>
            <person name="LaButti K."/>
            <person name="Lindquist E.A."/>
            <person name="Lipzen A."/>
            <person name="Lundell T."/>
            <person name="Morin E."/>
            <person name="Murat C."/>
            <person name="Riley R."/>
            <person name="Ohm R."/>
            <person name="Sun H."/>
            <person name="Tunlid A."/>
            <person name="Henrissat B."/>
            <person name="Grigoriev I.V."/>
            <person name="Hibbett D.S."/>
            <person name="Martin F."/>
        </authorList>
    </citation>
    <scope>NUCLEOTIDE SEQUENCE [LARGE SCALE GENOMIC DNA]</scope>
    <source>
        <strain evidence="8">Ve08.2h10</strain>
    </source>
</reference>
<keyword evidence="5" id="KW-0732">Signal</keyword>
<dbReference type="HOGENOM" id="CLU_013253_8_2_1"/>
<dbReference type="GO" id="GO:0006508">
    <property type="term" value="P:proteolysis"/>
    <property type="evidence" value="ECO:0007669"/>
    <property type="project" value="UniProtKB-KW"/>
</dbReference>
<evidence type="ECO:0000256" key="5">
    <source>
        <dbReference type="SAM" id="SignalP"/>
    </source>
</evidence>
<dbReference type="PANTHER" id="PTHR47966:SF57">
    <property type="entry name" value="PEPTIDASE A1 DOMAIN-CONTAINING PROTEIN"/>
    <property type="match status" value="1"/>
</dbReference>
<feature type="chain" id="PRO_5002220879" evidence="5">
    <location>
        <begin position="21"/>
        <end position="509"/>
    </location>
</feature>
<dbReference type="Pfam" id="PF00026">
    <property type="entry name" value="Asp"/>
    <property type="match status" value="1"/>
</dbReference>
<keyword evidence="4" id="KW-1133">Transmembrane helix</keyword>
<dbReference type="SUPFAM" id="SSF50630">
    <property type="entry name" value="Acid proteases"/>
    <property type="match status" value="1"/>
</dbReference>
<dbReference type="AlphaFoldDB" id="A0A0D0DMS3"/>
<dbReference type="InterPro" id="IPR021109">
    <property type="entry name" value="Peptidase_aspartic_dom_sf"/>
</dbReference>
<dbReference type="Proteomes" id="UP000054538">
    <property type="component" value="Unassembled WGS sequence"/>
</dbReference>
<sequence>MKSSFLLPLSILEAVSGTHAAHFQLSGRTESSPAELRRRGSMTGTIVQLGDSQDVQYTTNVSLNGAPFSIMIDTGSSDLWVSSPVPGAVSQNYQASVSYASEEAQGDVMSATLDFAGFSIESQYFIEAPSANAAGGASGVIGLGPSSGSNIRSGGGSAAANPPLDRIFTSDSSVSPFIAILLQRSDDPEELYPGDLSVGEVLSDYQDIYNQPKHPVTTVSLSGGQHWQTLLDVNGIIGPNGKPISISTQVTGAKSQNATVVFDTGFTLPQVPPNVAQALYGNVPGSVLTNISGLGEIWALPCDQEVNATFLFAGVEFPIHPLDLNFDGFDLQTNGKTFCVGAFQPYSFDIVEGGKVLFDMILGMAFLRNAYMLINFGNLVNAVTPSSDTAYIQLLPITDAAKAAQDFLNVRQNGTGYADPSDIGDLFHPSSSRSPLAAWIVGVIAGGAILFFLIRFGARCWVQRTNISPDLRTITTSCHGHGACSRIQPRLRARMHEDVGLAPLKRMCA</sequence>
<dbReference type="PANTHER" id="PTHR47966">
    <property type="entry name" value="BETA-SITE APP-CLEAVING ENZYME, ISOFORM A-RELATED"/>
    <property type="match status" value="1"/>
</dbReference>
<dbReference type="PROSITE" id="PS51767">
    <property type="entry name" value="PEPTIDASE_A1"/>
    <property type="match status" value="1"/>
</dbReference>